<keyword evidence="3" id="KW-1185">Reference proteome</keyword>
<comment type="caution">
    <text evidence="2">The sequence shown here is derived from an EMBL/GenBank/DDBJ whole genome shotgun (WGS) entry which is preliminary data.</text>
</comment>
<sequence length="133" mass="14781">MANPVHHIELWTSDVEASSPSFGWLLTNLGWVANHDPAWPAGRTWHHPSGAYVVLEQSPDVSGPHGRTRAGLNHLALRIDDRGLLDRLRLEAADHGWAELFADRYPHDGGPAHTALFLENDEGFELEIVVEEP</sequence>
<name>A0ABW4RSY3_9ACTN</name>
<dbReference type="SUPFAM" id="SSF54593">
    <property type="entry name" value="Glyoxalase/Bleomycin resistance protein/Dihydroxybiphenyl dioxygenase"/>
    <property type="match status" value="1"/>
</dbReference>
<reference evidence="3" key="1">
    <citation type="journal article" date="2019" name="Int. J. Syst. Evol. Microbiol.">
        <title>The Global Catalogue of Microorganisms (GCM) 10K type strain sequencing project: providing services to taxonomists for standard genome sequencing and annotation.</title>
        <authorList>
            <consortium name="The Broad Institute Genomics Platform"/>
            <consortium name="The Broad Institute Genome Sequencing Center for Infectious Disease"/>
            <person name="Wu L."/>
            <person name="Ma J."/>
        </authorList>
    </citation>
    <scope>NUCLEOTIDE SEQUENCE [LARGE SCALE GENOMIC DNA]</scope>
    <source>
        <strain evidence="3">CAIM 431</strain>
    </source>
</reference>
<accession>A0ABW4RSY3</accession>
<feature type="domain" description="VOC" evidence="1">
    <location>
        <begin position="4"/>
        <end position="131"/>
    </location>
</feature>
<evidence type="ECO:0000313" key="2">
    <source>
        <dbReference type="EMBL" id="MFD1889321.1"/>
    </source>
</evidence>
<dbReference type="PROSITE" id="PS51819">
    <property type="entry name" value="VOC"/>
    <property type="match status" value="1"/>
</dbReference>
<dbReference type="InterPro" id="IPR037523">
    <property type="entry name" value="VOC_core"/>
</dbReference>
<gene>
    <name evidence="2" type="ORF">ACFSCS_03855</name>
</gene>
<dbReference type="Gene3D" id="3.10.180.10">
    <property type="entry name" value="2,3-Dihydroxybiphenyl 1,2-Dioxygenase, domain 1"/>
    <property type="match status" value="1"/>
</dbReference>
<proteinExistence type="predicted"/>
<dbReference type="EMBL" id="JBHUFZ010000008">
    <property type="protein sequence ID" value="MFD1889321.1"/>
    <property type="molecule type" value="Genomic_DNA"/>
</dbReference>
<protein>
    <submittedName>
        <fullName evidence="2">VOC family protein</fullName>
    </submittedName>
</protein>
<dbReference type="InterPro" id="IPR029068">
    <property type="entry name" value="Glyas_Bleomycin-R_OHBP_Dase"/>
</dbReference>
<dbReference type="Pfam" id="PF13669">
    <property type="entry name" value="Glyoxalase_4"/>
    <property type="match status" value="1"/>
</dbReference>
<evidence type="ECO:0000259" key="1">
    <source>
        <dbReference type="PROSITE" id="PS51819"/>
    </source>
</evidence>
<dbReference type="RefSeq" id="WP_343872329.1">
    <property type="nucleotide sequence ID" value="NZ_BAAAIX010000007.1"/>
</dbReference>
<dbReference type="Proteomes" id="UP001597326">
    <property type="component" value="Unassembled WGS sequence"/>
</dbReference>
<evidence type="ECO:0000313" key="3">
    <source>
        <dbReference type="Proteomes" id="UP001597326"/>
    </source>
</evidence>
<organism evidence="2 3">
    <name type="scientific">Luteococcus peritonei</name>
    <dbReference type="NCBI Taxonomy" id="88874"/>
    <lineage>
        <taxon>Bacteria</taxon>
        <taxon>Bacillati</taxon>
        <taxon>Actinomycetota</taxon>
        <taxon>Actinomycetes</taxon>
        <taxon>Propionibacteriales</taxon>
        <taxon>Propionibacteriaceae</taxon>
        <taxon>Luteococcus</taxon>
    </lineage>
</organism>